<name>A0A182WMQ9_9DIPT</name>
<dbReference type="EnsemblMetazoa" id="AMIN014024-RA">
    <property type="protein sequence ID" value="AMIN014024-PA"/>
    <property type="gene ID" value="AMIN014024"/>
</dbReference>
<evidence type="ECO:0000313" key="2">
    <source>
        <dbReference type="Proteomes" id="UP000075920"/>
    </source>
</evidence>
<reference evidence="1" key="2">
    <citation type="submission" date="2020-05" db="UniProtKB">
        <authorList>
            <consortium name="EnsemblMetazoa"/>
        </authorList>
    </citation>
    <scope>IDENTIFICATION</scope>
    <source>
        <strain evidence="1">MINIMUS1</strain>
    </source>
</reference>
<keyword evidence="2" id="KW-1185">Reference proteome</keyword>
<evidence type="ECO:0000313" key="1">
    <source>
        <dbReference type="EnsemblMetazoa" id="AMIN014024-PA"/>
    </source>
</evidence>
<sequence>MLLLNTWTANKTGTSRTEIGKGDYCMFL</sequence>
<accession>A0A182WMQ9</accession>
<reference evidence="2" key="1">
    <citation type="submission" date="2013-03" db="EMBL/GenBank/DDBJ databases">
        <title>The Genome Sequence of Anopheles minimus MINIMUS1.</title>
        <authorList>
            <consortium name="The Broad Institute Genomics Platform"/>
            <person name="Neafsey D.E."/>
            <person name="Walton C."/>
            <person name="Walker B."/>
            <person name="Young S.K."/>
            <person name="Zeng Q."/>
            <person name="Gargeya S."/>
            <person name="Fitzgerald M."/>
            <person name="Haas B."/>
            <person name="Abouelleil A."/>
            <person name="Allen A.W."/>
            <person name="Alvarado L."/>
            <person name="Arachchi H.M."/>
            <person name="Berlin A.M."/>
            <person name="Chapman S.B."/>
            <person name="Gainer-Dewar J."/>
            <person name="Goldberg J."/>
            <person name="Griggs A."/>
            <person name="Gujja S."/>
            <person name="Hansen M."/>
            <person name="Howarth C."/>
            <person name="Imamovic A."/>
            <person name="Ireland A."/>
            <person name="Larimer J."/>
            <person name="McCowan C."/>
            <person name="Murphy C."/>
            <person name="Pearson M."/>
            <person name="Poon T.W."/>
            <person name="Priest M."/>
            <person name="Roberts A."/>
            <person name="Saif S."/>
            <person name="Shea T."/>
            <person name="Sisk P."/>
            <person name="Sykes S."/>
            <person name="Wortman J."/>
            <person name="Nusbaum C."/>
            <person name="Birren B."/>
        </authorList>
    </citation>
    <scope>NUCLEOTIDE SEQUENCE [LARGE SCALE GENOMIC DNA]</scope>
    <source>
        <strain evidence="2">MINIMUS1</strain>
    </source>
</reference>
<proteinExistence type="predicted"/>
<organism evidence="1 2">
    <name type="scientific">Anopheles minimus</name>
    <dbReference type="NCBI Taxonomy" id="112268"/>
    <lineage>
        <taxon>Eukaryota</taxon>
        <taxon>Metazoa</taxon>
        <taxon>Ecdysozoa</taxon>
        <taxon>Arthropoda</taxon>
        <taxon>Hexapoda</taxon>
        <taxon>Insecta</taxon>
        <taxon>Pterygota</taxon>
        <taxon>Neoptera</taxon>
        <taxon>Endopterygota</taxon>
        <taxon>Diptera</taxon>
        <taxon>Nematocera</taxon>
        <taxon>Culicoidea</taxon>
        <taxon>Culicidae</taxon>
        <taxon>Anophelinae</taxon>
        <taxon>Anopheles</taxon>
    </lineage>
</organism>
<dbReference type="VEuPathDB" id="VectorBase:AMIN014024"/>
<dbReference type="AlphaFoldDB" id="A0A182WMQ9"/>
<protein>
    <submittedName>
        <fullName evidence="1">Uncharacterized protein</fullName>
    </submittedName>
</protein>
<dbReference type="Proteomes" id="UP000075920">
    <property type="component" value="Unassembled WGS sequence"/>
</dbReference>